<protein>
    <submittedName>
        <fullName evidence="1">Uncharacterized protein</fullName>
    </submittedName>
</protein>
<dbReference type="Proteomes" id="UP000217790">
    <property type="component" value="Unassembled WGS sequence"/>
</dbReference>
<dbReference type="EMBL" id="KZ293649">
    <property type="protein sequence ID" value="PBK97156.1"/>
    <property type="molecule type" value="Genomic_DNA"/>
</dbReference>
<gene>
    <name evidence="1" type="ORF">ARMGADRAFT_625411</name>
</gene>
<dbReference type="AlphaFoldDB" id="A0A2H3EC52"/>
<name>A0A2H3EC52_ARMGA</name>
<evidence type="ECO:0000313" key="2">
    <source>
        <dbReference type="Proteomes" id="UP000217790"/>
    </source>
</evidence>
<reference evidence="2" key="1">
    <citation type="journal article" date="2017" name="Nat. Ecol. Evol.">
        <title>Genome expansion and lineage-specific genetic innovations in the forest pathogenic fungi Armillaria.</title>
        <authorList>
            <person name="Sipos G."/>
            <person name="Prasanna A.N."/>
            <person name="Walter M.C."/>
            <person name="O'Connor E."/>
            <person name="Balint B."/>
            <person name="Krizsan K."/>
            <person name="Kiss B."/>
            <person name="Hess J."/>
            <person name="Varga T."/>
            <person name="Slot J."/>
            <person name="Riley R."/>
            <person name="Boka B."/>
            <person name="Rigling D."/>
            <person name="Barry K."/>
            <person name="Lee J."/>
            <person name="Mihaltcheva S."/>
            <person name="LaButti K."/>
            <person name="Lipzen A."/>
            <person name="Waldron R."/>
            <person name="Moloney N.M."/>
            <person name="Sperisen C."/>
            <person name="Kredics L."/>
            <person name="Vagvoelgyi C."/>
            <person name="Patrignani A."/>
            <person name="Fitzpatrick D."/>
            <person name="Nagy I."/>
            <person name="Doyle S."/>
            <person name="Anderson J.B."/>
            <person name="Grigoriev I.V."/>
            <person name="Gueldener U."/>
            <person name="Muensterkoetter M."/>
            <person name="Nagy L.G."/>
        </authorList>
    </citation>
    <scope>NUCLEOTIDE SEQUENCE [LARGE SCALE GENOMIC DNA]</scope>
    <source>
        <strain evidence="2">Ar21-2</strain>
    </source>
</reference>
<keyword evidence="2" id="KW-1185">Reference proteome</keyword>
<proteinExistence type="predicted"/>
<dbReference type="InParanoid" id="A0A2H3EC52"/>
<accession>A0A2H3EC52</accession>
<sequence>MCVTDYSVHSPVPRTWDRWPSLRSTWCILLVYTWSCGSSLSWFQGSIPIPSSDSELPLVSLDFRNFIISKLLIAST</sequence>
<evidence type="ECO:0000313" key="1">
    <source>
        <dbReference type="EMBL" id="PBK97156.1"/>
    </source>
</evidence>
<organism evidence="1 2">
    <name type="scientific">Armillaria gallica</name>
    <name type="common">Bulbous honey fungus</name>
    <name type="synonym">Armillaria bulbosa</name>
    <dbReference type="NCBI Taxonomy" id="47427"/>
    <lineage>
        <taxon>Eukaryota</taxon>
        <taxon>Fungi</taxon>
        <taxon>Dikarya</taxon>
        <taxon>Basidiomycota</taxon>
        <taxon>Agaricomycotina</taxon>
        <taxon>Agaricomycetes</taxon>
        <taxon>Agaricomycetidae</taxon>
        <taxon>Agaricales</taxon>
        <taxon>Marasmiineae</taxon>
        <taxon>Physalacriaceae</taxon>
        <taxon>Armillaria</taxon>
    </lineage>
</organism>